<gene>
    <name evidence="3" type="ORF">FB382_000672</name>
</gene>
<keyword evidence="1" id="KW-1133">Transmembrane helix</keyword>
<keyword evidence="3" id="KW-0255">Endonuclease</keyword>
<keyword evidence="1" id="KW-0472">Membrane</keyword>
<accession>A0A7W3IXE8</accession>
<proteinExistence type="predicted"/>
<dbReference type="GO" id="GO:0004519">
    <property type="term" value="F:endonuclease activity"/>
    <property type="evidence" value="ECO:0007669"/>
    <property type="project" value="UniProtKB-KW"/>
</dbReference>
<feature type="domain" description="Endonuclease/exonuclease/phosphatase" evidence="2">
    <location>
        <begin position="119"/>
        <end position="348"/>
    </location>
</feature>
<dbReference type="RefSeq" id="WP_182536803.1">
    <property type="nucleotide sequence ID" value="NZ_JACGXA010000001.1"/>
</dbReference>
<keyword evidence="3" id="KW-0540">Nuclease</keyword>
<dbReference type="SUPFAM" id="SSF56219">
    <property type="entry name" value="DNase I-like"/>
    <property type="match status" value="1"/>
</dbReference>
<dbReference type="Gene3D" id="3.60.10.10">
    <property type="entry name" value="Endonuclease/exonuclease/phosphatase"/>
    <property type="match status" value="1"/>
</dbReference>
<protein>
    <submittedName>
        <fullName evidence="3">Endonuclease/exonuclease/phosphatase family metal-dependent hydrolase</fullName>
    </submittedName>
</protein>
<evidence type="ECO:0000313" key="4">
    <source>
        <dbReference type="Proteomes" id="UP000580910"/>
    </source>
</evidence>
<evidence type="ECO:0000259" key="2">
    <source>
        <dbReference type="Pfam" id="PF03372"/>
    </source>
</evidence>
<dbReference type="InterPro" id="IPR036691">
    <property type="entry name" value="Endo/exonu/phosph_ase_sf"/>
</dbReference>
<feature type="transmembrane region" description="Helical" evidence="1">
    <location>
        <begin position="20"/>
        <end position="42"/>
    </location>
</feature>
<dbReference type="InterPro" id="IPR005135">
    <property type="entry name" value="Endo/exonuclease/phosphatase"/>
</dbReference>
<keyword evidence="1" id="KW-0812">Transmembrane</keyword>
<dbReference type="AlphaFoldDB" id="A0A7W3IXE8"/>
<evidence type="ECO:0000313" key="3">
    <source>
        <dbReference type="EMBL" id="MBA8802381.1"/>
    </source>
</evidence>
<dbReference type="GO" id="GO:0004527">
    <property type="term" value="F:exonuclease activity"/>
    <property type="evidence" value="ECO:0007669"/>
    <property type="project" value="UniProtKB-KW"/>
</dbReference>
<keyword evidence="3" id="KW-0378">Hydrolase</keyword>
<name>A0A7W3IXE8_9ACTN</name>
<dbReference type="EMBL" id="JACGXA010000001">
    <property type="protein sequence ID" value="MBA8802381.1"/>
    <property type="molecule type" value="Genomic_DNA"/>
</dbReference>
<dbReference type="Proteomes" id="UP000580910">
    <property type="component" value="Unassembled WGS sequence"/>
</dbReference>
<evidence type="ECO:0000256" key="1">
    <source>
        <dbReference type="SAM" id="Phobius"/>
    </source>
</evidence>
<keyword evidence="4" id="KW-1185">Reference proteome</keyword>
<reference evidence="3 4" key="1">
    <citation type="submission" date="2020-07" db="EMBL/GenBank/DDBJ databases">
        <title>Sequencing the genomes of 1000 actinobacteria strains.</title>
        <authorList>
            <person name="Klenk H.-P."/>
        </authorList>
    </citation>
    <scope>NUCLEOTIDE SEQUENCE [LARGE SCALE GENOMIC DNA]</scope>
    <source>
        <strain evidence="3 4">DSM 21349</strain>
    </source>
</reference>
<comment type="caution">
    <text evidence="3">The sequence shown here is derived from an EMBL/GenBank/DDBJ whole genome shotgun (WGS) entry which is preliminary data.</text>
</comment>
<sequence length="358" mass="38164">MTQSPQEPGSEEPRSSSERVTALATVGGVVAIVGVIIAANLLGTFRGDEPPASQGPAPSAPTSIPAEQLATMSPEEIASDALKDRGEIAIQKVLPGTAKFRDKVQKLAGAQPYDFTITSFNVLGSQHTAPGADAQEFAPGRIRAEWSAALLSSYGSTIVGMQELQADQLDAINRATGGRFDFWPGTALGGSGIPQSVMWDTSVWKATYEDSITVPFMGGTRPQPIVRLQNLATGRELYVLNIHNSPKDAQGREGERDKATAIEIAAIKKLRQEDGIPVFIMGDFNEHAEAFCKITGQTDLEAAQGGSNDGVCHPPTQMRVDWIFGSTDTAFTGFRFDTGPQVRRITDHAVLTAQVSVP</sequence>
<keyword evidence="3" id="KW-0269">Exonuclease</keyword>
<dbReference type="Pfam" id="PF03372">
    <property type="entry name" value="Exo_endo_phos"/>
    <property type="match status" value="1"/>
</dbReference>
<organism evidence="3 4">
    <name type="scientific">Nocardioides ginsengisegetis</name>
    <dbReference type="NCBI Taxonomy" id="661491"/>
    <lineage>
        <taxon>Bacteria</taxon>
        <taxon>Bacillati</taxon>
        <taxon>Actinomycetota</taxon>
        <taxon>Actinomycetes</taxon>
        <taxon>Propionibacteriales</taxon>
        <taxon>Nocardioidaceae</taxon>
        <taxon>Nocardioides</taxon>
    </lineage>
</organism>